<dbReference type="HOGENOM" id="CLU_006493_7_2_6"/>
<dbReference type="InterPro" id="IPR006805">
    <property type="entry name" value="Anth_synth_I_N"/>
</dbReference>
<evidence type="ECO:0000256" key="1">
    <source>
        <dbReference type="ARBA" id="ARBA00013139"/>
    </source>
</evidence>
<dbReference type="eggNOG" id="COG0147">
    <property type="taxonomic scope" value="Bacteria"/>
</dbReference>
<evidence type="ECO:0000259" key="4">
    <source>
        <dbReference type="Pfam" id="PF04715"/>
    </source>
</evidence>
<dbReference type="SUPFAM" id="SSF56322">
    <property type="entry name" value="ADC synthase"/>
    <property type="match status" value="1"/>
</dbReference>
<dbReference type="Proteomes" id="UP000009061">
    <property type="component" value="Chromosome"/>
</dbReference>
<dbReference type="Gene3D" id="3.60.120.10">
    <property type="entry name" value="Anthranilate synthase"/>
    <property type="match status" value="1"/>
</dbReference>
<evidence type="ECO:0000256" key="2">
    <source>
        <dbReference type="ARBA" id="ARBA00022679"/>
    </source>
</evidence>
<dbReference type="Pfam" id="PF00425">
    <property type="entry name" value="Chorismate_bind"/>
    <property type="match status" value="1"/>
</dbReference>
<dbReference type="InterPro" id="IPR005802">
    <property type="entry name" value="ADC_synth_comp_1"/>
</dbReference>
<feature type="domain" description="Anthranilate synthase component I N-terminal" evidence="4">
    <location>
        <begin position="17"/>
        <end position="148"/>
    </location>
</feature>
<dbReference type="STRING" id="1142511.WIGMOR_0113"/>
<dbReference type="GO" id="GO:0000162">
    <property type="term" value="P:L-tryptophan biosynthetic process"/>
    <property type="evidence" value="ECO:0007669"/>
    <property type="project" value="TreeGrafter"/>
</dbReference>
<organism evidence="5 6">
    <name type="scientific">Wigglesworthia glossinidia endosymbiont of Glossina morsitans morsitans</name>
    <name type="common">Yale colony</name>
    <dbReference type="NCBI Taxonomy" id="1142511"/>
    <lineage>
        <taxon>Bacteria</taxon>
        <taxon>Pseudomonadati</taxon>
        <taxon>Pseudomonadota</taxon>
        <taxon>Gammaproteobacteria</taxon>
        <taxon>Enterobacterales</taxon>
        <taxon>Erwiniaceae</taxon>
        <taxon>Wigglesworthia</taxon>
    </lineage>
</organism>
<protein>
    <recommendedName>
        <fullName evidence="1">aminodeoxychorismate synthase</fullName>
        <ecNumber evidence="1">2.6.1.85</ecNumber>
    </recommendedName>
</protein>
<name>H6Q5R8_WIGGL</name>
<dbReference type="EC" id="2.6.1.85" evidence="1"/>
<dbReference type="InterPro" id="IPR015890">
    <property type="entry name" value="Chorismate_C"/>
</dbReference>
<dbReference type="GO" id="GO:0046820">
    <property type="term" value="F:4-amino-4-deoxychorismate synthase activity"/>
    <property type="evidence" value="ECO:0007669"/>
    <property type="project" value="UniProtKB-EC"/>
</dbReference>
<evidence type="ECO:0000313" key="5">
    <source>
        <dbReference type="EMBL" id="AFA40973.1"/>
    </source>
</evidence>
<evidence type="ECO:0000313" key="6">
    <source>
        <dbReference type="Proteomes" id="UP000009061"/>
    </source>
</evidence>
<dbReference type="KEGG" id="wgl:WIGMOR_0113"/>
<reference evidence="5 6" key="1">
    <citation type="journal article" date="2012" name="MBio">
        <title>Insight into the transmission biology and species-specific functional capabilities of tsetse (Diptera: glossinidae) obligate symbiont wigglesworthia.</title>
        <authorList>
            <person name="Rio R.V."/>
            <person name="Symula R.E."/>
            <person name="Wang J."/>
            <person name="Lohs C."/>
            <person name="Wu Y.N."/>
            <person name="Snyder A.K."/>
            <person name="Bjornson R.D."/>
            <person name="Oshima K."/>
            <person name="Biehl B.S."/>
            <person name="Perna N.T."/>
            <person name="Hattori M."/>
            <person name="Aksoy S."/>
        </authorList>
    </citation>
    <scope>NUCLEOTIDE SEQUENCE [LARGE SCALE GENOMIC DNA]</scope>
    <source>
        <strain evidence="5">WGM</strain>
    </source>
</reference>
<dbReference type="EMBL" id="CP003315">
    <property type="protein sequence ID" value="AFA40973.1"/>
    <property type="molecule type" value="Genomic_DNA"/>
</dbReference>
<sequence>MKYPKKYLLSYSPKISLELFSYISHRPWSMLLYSGEKHTKINRFDILVAYPDITLITQNKYTYIKQYDCNKFSISTENPFFLVKQYLQHSGMHASYDSNLPFQGGALGLFGYDLSKRLFLIPNISRRDISVPDMAIGIYYWAVIVDHILCRTTLITHKKNVIKIFQKLLIKKQNTSNMFQLYTNWNTNMNYKAYKKNFYKIKQHILNGNCYQICLGKRYQAYYRGDEWKIFCYLLNYNCAPFSAFIKLKKHSILSFSPECFLNLKNNFITSCPIKGTISKSKNIQKNQQNILQLSNSIKNQAENLMIVDLLRNDIGKVAQIGTVSVIDLFKIKTFSIAHHMVSTVIGQLSCAYSPLDLLQSCFPGGSITGAPKISAMHIIEKLEPNRRNAWCGSIGYISCCNSMNTNIVIRTLIASEKQLFCSVGSGIVYDSNLDEEYQEVILKSSSLLPPLLNFLKTS</sequence>
<dbReference type="RefSeq" id="WP_014353912.1">
    <property type="nucleotide sequence ID" value="NC_016893.1"/>
</dbReference>
<keyword evidence="2" id="KW-0808">Transferase</keyword>
<dbReference type="InterPro" id="IPR019999">
    <property type="entry name" value="Anth_synth_I-like"/>
</dbReference>
<dbReference type="InterPro" id="IPR005801">
    <property type="entry name" value="ADC_synthase"/>
</dbReference>
<accession>H6Q5R8</accession>
<gene>
    <name evidence="5" type="primary">pabB</name>
    <name evidence="5" type="ORF">WIGMOR_0113</name>
</gene>
<dbReference type="PANTHER" id="PTHR11236:SF50">
    <property type="entry name" value="AMINODEOXYCHORISMATE SYNTHASE COMPONENT 1"/>
    <property type="match status" value="1"/>
</dbReference>
<dbReference type="Pfam" id="PF04715">
    <property type="entry name" value="Anth_synt_I_N"/>
    <property type="match status" value="1"/>
</dbReference>
<feature type="domain" description="Chorismate-utilising enzyme C-terminal" evidence="3">
    <location>
        <begin position="192"/>
        <end position="444"/>
    </location>
</feature>
<keyword evidence="6" id="KW-1185">Reference proteome</keyword>
<dbReference type="GO" id="GO:0009396">
    <property type="term" value="P:folic acid-containing compound biosynthetic process"/>
    <property type="evidence" value="ECO:0007669"/>
    <property type="project" value="InterPro"/>
</dbReference>
<proteinExistence type="predicted"/>
<dbReference type="PANTHER" id="PTHR11236">
    <property type="entry name" value="AMINOBENZOATE/ANTHRANILATE SYNTHASE"/>
    <property type="match status" value="1"/>
</dbReference>
<dbReference type="OrthoDB" id="9803598at2"/>
<dbReference type="AlphaFoldDB" id="H6Q5R8"/>
<dbReference type="NCBIfam" id="TIGR00553">
    <property type="entry name" value="pabB"/>
    <property type="match status" value="1"/>
</dbReference>
<dbReference type="PRINTS" id="PR00095">
    <property type="entry name" value="ANTSNTHASEI"/>
</dbReference>
<evidence type="ECO:0000259" key="3">
    <source>
        <dbReference type="Pfam" id="PF00425"/>
    </source>
</evidence>